<name>A0A1I4VRN2_9BACT</name>
<keyword evidence="1" id="KW-0813">Transport</keyword>
<evidence type="ECO:0000313" key="6">
    <source>
        <dbReference type="Proteomes" id="UP000199611"/>
    </source>
</evidence>
<dbReference type="PANTHER" id="PTHR43776">
    <property type="entry name" value="TRANSPORT ATP-BINDING PROTEIN"/>
    <property type="match status" value="1"/>
</dbReference>
<dbReference type="CDD" id="cd03257">
    <property type="entry name" value="ABC_NikE_OppD_transporters"/>
    <property type="match status" value="1"/>
</dbReference>
<dbReference type="PROSITE" id="PS50893">
    <property type="entry name" value="ABC_TRANSPORTER_2"/>
    <property type="match status" value="1"/>
</dbReference>
<evidence type="ECO:0000313" key="5">
    <source>
        <dbReference type="EMBL" id="SFN03902.1"/>
    </source>
</evidence>
<evidence type="ECO:0000259" key="4">
    <source>
        <dbReference type="PROSITE" id="PS50893"/>
    </source>
</evidence>
<organism evidence="5 6">
    <name type="scientific">Thermodesulforhabdus norvegica</name>
    <dbReference type="NCBI Taxonomy" id="39841"/>
    <lineage>
        <taxon>Bacteria</taxon>
        <taxon>Pseudomonadati</taxon>
        <taxon>Thermodesulfobacteriota</taxon>
        <taxon>Syntrophobacteria</taxon>
        <taxon>Syntrophobacterales</taxon>
        <taxon>Thermodesulforhabdaceae</taxon>
        <taxon>Thermodesulforhabdus</taxon>
    </lineage>
</organism>
<protein>
    <submittedName>
        <fullName evidence="5">Peptide/nickel transport system ATP-binding protein</fullName>
    </submittedName>
</protein>
<sequence>MNSGNSFIVELSSLKKYYPVTGGVFRKTVGFVRAVDGVDLAIKRGEALGLVGESGCGKSTLGRLVLRLERPTEGRVKFDGTDILSLSRKEMKPYRRRMQIIFQDPYSSLNPRQTVGRIIGEGLTIHNIGSKSEREEKVRAMMEVVGLRPEHINRYPHEFSGGQRQRICIARALILEPEFVICDEPVSALDVSIQAQVINLLLDLQERYNLTYLFISHDLSIVKHVCDRVAVMYLGKIVELAERKSIFNSPLHPYTRALLEAVPRPDPERQLQRPNLKGDLPSPLNPPSGCSFHPRCPDALEECSRHLPEIKEVKPGHLVRCLLY</sequence>
<keyword evidence="6" id="KW-1185">Reference proteome</keyword>
<dbReference type="GO" id="GO:0005524">
    <property type="term" value="F:ATP binding"/>
    <property type="evidence" value="ECO:0007669"/>
    <property type="project" value="UniProtKB-KW"/>
</dbReference>
<reference evidence="5 6" key="1">
    <citation type="submission" date="2016-10" db="EMBL/GenBank/DDBJ databases">
        <authorList>
            <person name="de Groot N.N."/>
        </authorList>
    </citation>
    <scope>NUCLEOTIDE SEQUENCE [LARGE SCALE GENOMIC DNA]</scope>
    <source>
        <strain evidence="5 6">DSM 9990</strain>
    </source>
</reference>
<dbReference type="Gene3D" id="3.40.50.300">
    <property type="entry name" value="P-loop containing nucleotide triphosphate hydrolases"/>
    <property type="match status" value="1"/>
</dbReference>
<proteinExistence type="predicted"/>
<dbReference type="InterPro" id="IPR027417">
    <property type="entry name" value="P-loop_NTPase"/>
</dbReference>
<dbReference type="GO" id="GO:0055085">
    <property type="term" value="P:transmembrane transport"/>
    <property type="evidence" value="ECO:0007669"/>
    <property type="project" value="UniProtKB-ARBA"/>
</dbReference>
<keyword evidence="3 5" id="KW-0067">ATP-binding</keyword>
<dbReference type="Pfam" id="PF00005">
    <property type="entry name" value="ABC_tran"/>
    <property type="match status" value="1"/>
</dbReference>
<dbReference type="GO" id="GO:0016887">
    <property type="term" value="F:ATP hydrolysis activity"/>
    <property type="evidence" value="ECO:0007669"/>
    <property type="project" value="InterPro"/>
</dbReference>
<dbReference type="PANTHER" id="PTHR43776:SF8">
    <property type="entry name" value="ABC TRANSPORTER, ATP-BINDING PROTEIN"/>
    <property type="match status" value="1"/>
</dbReference>
<dbReference type="InterPro" id="IPR013563">
    <property type="entry name" value="Oligopep_ABC_C"/>
</dbReference>
<dbReference type="RefSeq" id="WP_093396127.1">
    <property type="nucleotide sequence ID" value="NZ_FOUU01000011.1"/>
</dbReference>
<dbReference type="AlphaFoldDB" id="A0A1I4VRN2"/>
<dbReference type="Pfam" id="PF08352">
    <property type="entry name" value="oligo_HPY"/>
    <property type="match status" value="1"/>
</dbReference>
<evidence type="ECO:0000256" key="2">
    <source>
        <dbReference type="ARBA" id="ARBA00022741"/>
    </source>
</evidence>
<evidence type="ECO:0000256" key="1">
    <source>
        <dbReference type="ARBA" id="ARBA00022448"/>
    </source>
</evidence>
<dbReference type="STRING" id="39841.SAMN05660836_02429"/>
<dbReference type="PROSITE" id="PS00211">
    <property type="entry name" value="ABC_TRANSPORTER_1"/>
    <property type="match status" value="1"/>
</dbReference>
<dbReference type="EMBL" id="FOUU01000011">
    <property type="protein sequence ID" value="SFN03902.1"/>
    <property type="molecule type" value="Genomic_DNA"/>
</dbReference>
<accession>A0A1I4VRN2</accession>
<gene>
    <name evidence="5" type="ORF">SAMN05660836_02429</name>
</gene>
<dbReference type="SUPFAM" id="SSF52540">
    <property type="entry name" value="P-loop containing nucleoside triphosphate hydrolases"/>
    <property type="match status" value="1"/>
</dbReference>
<dbReference type="NCBIfam" id="NF008453">
    <property type="entry name" value="PRK11308.1"/>
    <property type="match status" value="1"/>
</dbReference>
<dbReference type="InterPro" id="IPR003439">
    <property type="entry name" value="ABC_transporter-like_ATP-bd"/>
</dbReference>
<dbReference type="SMART" id="SM00382">
    <property type="entry name" value="AAA"/>
    <property type="match status" value="1"/>
</dbReference>
<dbReference type="OrthoDB" id="9809450at2"/>
<keyword evidence="2" id="KW-0547">Nucleotide-binding</keyword>
<dbReference type="GO" id="GO:0015833">
    <property type="term" value="P:peptide transport"/>
    <property type="evidence" value="ECO:0007669"/>
    <property type="project" value="InterPro"/>
</dbReference>
<dbReference type="NCBIfam" id="TIGR01727">
    <property type="entry name" value="oligo_HPY"/>
    <property type="match status" value="1"/>
</dbReference>
<feature type="domain" description="ABC transporter" evidence="4">
    <location>
        <begin position="9"/>
        <end position="259"/>
    </location>
</feature>
<evidence type="ECO:0000256" key="3">
    <source>
        <dbReference type="ARBA" id="ARBA00022840"/>
    </source>
</evidence>
<dbReference type="Proteomes" id="UP000199611">
    <property type="component" value="Unassembled WGS sequence"/>
</dbReference>
<dbReference type="FunFam" id="3.40.50.300:FF:000016">
    <property type="entry name" value="Oligopeptide ABC transporter ATP-binding component"/>
    <property type="match status" value="1"/>
</dbReference>
<dbReference type="InterPro" id="IPR050319">
    <property type="entry name" value="ABC_transp_ATP-bind"/>
</dbReference>
<dbReference type="InterPro" id="IPR017871">
    <property type="entry name" value="ABC_transporter-like_CS"/>
</dbReference>
<dbReference type="InterPro" id="IPR003593">
    <property type="entry name" value="AAA+_ATPase"/>
</dbReference>